<evidence type="ECO:0000256" key="2">
    <source>
        <dbReference type="ARBA" id="ARBA00022679"/>
    </source>
</evidence>
<dbReference type="Pfam" id="PF13578">
    <property type="entry name" value="Methyltransf_24"/>
    <property type="match status" value="1"/>
</dbReference>
<dbReference type="InterPro" id="IPR029063">
    <property type="entry name" value="SAM-dependent_MTases_sf"/>
</dbReference>
<dbReference type="EMBL" id="DXCF01000035">
    <property type="protein sequence ID" value="HIZ10234.1"/>
    <property type="molecule type" value="Genomic_DNA"/>
</dbReference>
<dbReference type="PANTHER" id="PTHR10509:SF14">
    <property type="entry name" value="CAFFEOYL-COA O-METHYLTRANSFERASE 3-RELATED"/>
    <property type="match status" value="1"/>
</dbReference>
<organism evidence="4 5">
    <name type="scientific">Candidatus Borkfalkia avicola</name>
    <dbReference type="NCBI Taxonomy" id="2838503"/>
    <lineage>
        <taxon>Bacteria</taxon>
        <taxon>Bacillati</taxon>
        <taxon>Bacillota</taxon>
        <taxon>Clostridia</taxon>
        <taxon>Christensenellales</taxon>
        <taxon>Christensenellaceae</taxon>
        <taxon>Candidatus Borkfalkia</taxon>
    </lineage>
</organism>
<accession>A0A9D2D813</accession>
<comment type="caution">
    <text evidence="4">The sequence shown here is derived from an EMBL/GenBank/DDBJ whole genome shotgun (WGS) entry which is preliminary data.</text>
</comment>
<evidence type="ECO:0000256" key="1">
    <source>
        <dbReference type="ARBA" id="ARBA00022603"/>
    </source>
</evidence>
<gene>
    <name evidence="4" type="ORF">H9726_07080</name>
</gene>
<name>A0A9D2D813_9FIRM</name>
<evidence type="ECO:0000313" key="4">
    <source>
        <dbReference type="EMBL" id="HIZ10234.1"/>
    </source>
</evidence>
<dbReference type="Gene3D" id="3.40.50.150">
    <property type="entry name" value="Vaccinia Virus protein VP39"/>
    <property type="match status" value="1"/>
</dbReference>
<dbReference type="CDD" id="cd02440">
    <property type="entry name" value="AdoMet_MTases"/>
    <property type="match status" value="1"/>
</dbReference>
<dbReference type="EC" id="2.1.1.-" evidence="4"/>
<keyword evidence="3" id="KW-0949">S-adenosyl-L-methionine</keyword>
<dbReference type="Proteomes" id="UP000824025">
    <property type="component" value="Unassembled WGS sequence"/>
</dbReference>
<evidence type="ECO:0000313" key="5">
    <source>
        <dbReference type="Proteomes" id="UP000824025"/>
    </source>
</evidence>
<protein>
    <submittedName>
        <fullName evidence="4">Class I SAM-dependent methyltransferase</fullName>
        <ecNumber evidence="4">2.1.1.-</ecNumber>
    </submittedName>
</protein>
<dbReference type="InterPro" id="IPR050362">
    <property type="entry name" value="Cation-dep_OMT"/>
</dbReference>
<dbReference type="SUPFAM" id="SSF53335">
    <property type="entry name" value="S-adenosyl-L-methionine-dependent methyltransferases"/>
    <property type="match status" value="1"/>
</dbReference>
<dbReference type="AlphaFoldDB" id="A0A9D2D813"/>
<reference evidence="4" key="2">
    <citation type="submission" date="2021-04" db="EMBL/GenBank/DDBJ databases">
        <authorList>
            <person name="Gilroy R."/>
        </authorList>
    </citation>
    <scope>NUCLEOTIDE SEQUENCE</scope>
    <source>
        <strain evidence="4">CHK192-19661</strain>
    </source>
</reference>
<keyword evidence="1 4" id="KW-0489">Methyltransferase</keyword>
<sequence>MDAEGRLLALRAGAKNRRDPAADDATLGLLLALARLRGVRRFLEIGTAEGLTSAALLLALPQAEGVTVECDEERHARAVRNFEDFGVGGRVRAVLADAADVLPALREPFDLVFLDGPKAQYVNYLPDIKRLLSPHGLLYADDVLLYGWVNGREKTPPKRRSIVRRLRDFLAAAGGDADFTVRVFGIGEGAALCAKGAFSAEEDALLAKTGAEIPFADCFPAEEE</sequence>
<keyword evidence="2 4" id="KW-0808">Transferase</keyword>
<dbReference type="InterPro" id="IPR002935">
    <property type="entry name" value="SAM_O-MeTrfase"/>
</dbReference>
<proteinExistence type="predicted"/>
<evidence type="ECO:0000256" key="3">
    <source>
        <dbReference type="ARBA" id="ARBA00022691"/>
    </source>
</evidence>
<dbReference type="PANTHER" id="PTHR10509">
    <property type="entry name" value="O-METHYLTRANSFERASE-RELATED"/>
    <property type="match status" value="1"/>
</dbReference>
<dbReference type="GO" id="GO:0008171">
    <property type="term" value="F:O-methyltransferase activity"/>
    <property type="evidence" value="ECO:0007669"/>
    <property type="project" value="InterPro"/>
</dbReference>
<dbReference type="PROSITE" id="PS51682">
    <property type="entry name" value="SAM_OMT_I"/>
    <property type="match status" value="1"/>
</dbReference>
<reference evidence="4" key="1">
    <citation type="journal article" date="2021" name="PeerJ">
        <title>Extensive microbial diversity within the chicken gut microbiome revealed by metagenomics and culture.</title>
        <authorList>
            <person name="Gilroy R."/>
            <person name="Ravi A."/>
            <person name="Getino M."/>
            <person name="Pursley I."/>
            <person name="Horton D.L."/>
            <person name="Alikhan N.F."/>
            <person name="Baker D."/>
            <person name="Gharbi K."/>
            <person name="Hall N."/>
            <person name="Watson M."/>
            <person name="Adriaenssens E.M."/>
            <person name="Foster-Nyarko E."/>
            <person name="Jarju S."/>
            <person name="Secka A."/>
            <person name="Antonio M."/>
            <person name="Oren A."/>
            <person name="Chaudhuri R.R."/>
            <person name="La Ragione R."/>
            <person name="Hildebrand F."/>
            <person name="Pallen M.J."/>
        </authorList>
    </citation>
    <scope>NUCLEOTIDE SEQUENCE</scope>
    <source>
        <strain evidence="4">CHK192-19661</strain>
    </source>
</reference>
<dbReference type="GO" id="GO:0008757">
    <property type="term" value="F:S-adenosylmethionine-dependent methyltransferase activity"/>
    <property type="evidence" value="ECO:0007669"/>
    <property type="project" value="TreeGrafter"/>
</dbReference>
<dbReference type="GO" id="GO:0032259">
    <property type="term" value="P:methylation"/>
    <property type="evidence" value="ECO:0007669"/>
    <property type="project" value="UniProtKB-KW"/>
</dbReference>